<dbReference type="FunFam" id="3.30.420.10:FF:000032">
    <property type="entry name" value="Retrovirus-related Pol polyprotein from transposon 297-like Protein"/>
    <property type="match status" value="1"/>
</dbReference>
<evidence type="ECO:0000256" key="9">
    <source>
        <dbReference type="ARBA" id="ARBA00022918"/>
    </source>
</evidence>
<dbReference type="AlphaFoldDB" id="A0A3P9L2U1"/>
<keyword evidence="9" id="KW-0695">RNA-directed DNA polymerase</keyword>
<evidence type="ECO:0000256" key="5">
    <source>
        <dbReference type="ARBA" id="ARBA00022695"/>
    </source>
</evidence>
<proteinExistence type="inferred from homology"/>
<keyword evidence="4" id="KW-0808">Transferase</keyword>
<feature type="region of interest" description="Disordered" evidence="11">
    <location>
        <begin position="1220"/>
        <end position="1269"/>
    </location>
</feature>
<evidence type="ECO:0000313" key="15">
    <source>
        <dbReference type="Proteomes" id="UP000265180"/>
    </source>
</evidence>
<evidence type="ECO:0000256" key="3">
    <source>
        <dbReference type="ARBA" id="ARBA00012493"/>
    </source>
</evidence>
<accession>A0A3P9L2U1</accession>
<dbReference type="InterPro" id="IPR050951">
    <property type="entry name" value="Retrovirus_Pol_polyprotein"/>
</dbReference>
<dbReference type="Pfam" id="PF17921">
    <property type="entry name" value="Integrase_H2C2"/>
    <property type="match status" value="1"/>
</dbReference>
<dbReference type="PROSITE" id="PS50878">
    <property type="entry name" value="RT_POL"/>
    <property type="match status" value="1"/>
</dbReference>
<dbReference type="InterPro" id="IPR021109">
    <property type="entry name" value="Peptidase_aspartic_dom_sf"/>
</dbReference>
<dbReference type="GO" id="GO:0006508">
    <property type="term" value="P:proteolysis"/>
    <property type="evidence" value="ECO:0007669"/>
    <property type="project" value="InterPro"/>
</dbReference>
<dbReference type="GO" id="GO:0015074">
    <property type="term" value="P:DNA integration"/>
    <property type="evidence" value="ECO:0007669"/>
    <property type="project" value="InterPro"/>
</dbReference>
<dbReference type="GO" id="GO:0004523">
    <property type="term" value="F:RNA-DNA hybrid ribonuclease activity"/>
    <property type="evidence" value="ECO:0007669"/>
    <property type="project" value="UniProtKB-EC"/>
</dbReference>
<dbReference type="Ensembl" id="ENSORLT00020022892.1">
    <property type="protein sequence ID" value="ENSORLP00020014986.1"/>
    <property type="gene ID" value="ENSORLG00020016001.1"/>
</dbReference>
<evidence type="ECO:0000256" key="1">
    <source>
        <dbReference type="ARBA" id="ARBA00010879"/>
    </source>
</evidence>
<protein>
    <recommendedName>
        <fullName evidence="10">Gypsy retrotransposon integrase-like protein 1</fullName>
        <ecNumber evidence="3">2.7.7.49</ecNumber>
        <ecNumber evidence="2">3.1.26.4</ecNumber>
    </recommendedName>
</protein>
<keyword evidence="6" id="KW-0540">Nuclease</keyword>
<dbReference type="FunFam" id="1.10.340.70:FF:000001">
    <property type="entry name" value="Retrovirus-related Pol polyprotein from transposon gypsy-like Protein"/>
    <property type="match status" value="1"/>
</dbReference>
<feature type="domain" description="Reverse transcriptase" evidence="12">
    <location>
        <begin position="341"/>
        <end position="520"/>
    </location>
</feature>
<dbReference type="Gene3D" id="3.10.20.370">
    <property type="match status" value="1"/>
</dbReference>
<feature type="domain" description="Integrase catalytic" evidence="13">
    <location>
        <begin position="910"/>
        <end position="1075"/>
    </location>
</feature>
<dbReference type="InterPro" id="IPR043502">
    <property type="entry name" value="DNA/RNA_pol_sf"/>
</dbReference>
<dbReference type="PROSITE" id="PS00141">
    <property type="entry name" value="ASP_PROTEASE"/>
    <property type="match status" value="1"/>
</dbReference>
<dbReference type="SUPFAM" id="SSF53098">
    <property type="entry name" value="Ribonuclease H-like"/>
    <property type="match status" value="1"/>
</dbReference>
<name>A0A3P9L2U1_ORYLA</name>
<evidence type="ECO:0000256" key="2">
    <source>
        <dbReference type="ARBA" id="ARBA00012180"/>
    </source>
</evidence>
<evidence type="ECO:0000256" key="4">
    <source>
        <dbReference type="ARBA" id="ARBA00022679"/>
    </source>
</evidence>
<feature type="compositionally biased region" description="Polar residues" evidence="11">
    <location>
        <begin position="241"/>
        <end position="250"/>
    </location>
</feature>
<reference evidence="14" key="3">
    <citation type="submission" date="2025-08" db="UniProtKB">
        <authorList>
            <consortium name="Ensembl"/>
        </authorList>
    </citation>
    <scope>IDENTIFICATION</scope>
    <source>
        <strain evidence="14">HNI</strain>
    </source>
</reference>
<keyword evidence="5" id="KW-0548">Nucleotidyltransferase</keyword>
<dbReference type="InterPro" id="IPR001969">
    <property type="entry name" value="Aspartic_peptidase_AS"/>
</dbReference>
<feature type="region of interest" description="Disordered" evidence="11">
    <location>
        <begin position="214"/>
        <end position="250"/>
    </location>
</feature>
<dbReference type="InterPro" id="IPR036397">
    <property type="entry name" value="RNaseH_sf"/>
</dbReference>
<dbReference type="Pfam" id="PF17917">
    <property type="entry name" value="RT_RNaseH"/>
    <property type="match status" value="1"/>
</dbReference>
<dbReference type="Gene3D" id="1.10.340.70">
    <property type="match status" value="1"/>
</dbReference>
<dbReference type="InterPro" id="IPR001584">
    <property type="entry name" value="Integrase_cat-core"/>
</dbReference>
<reference evidence="14 15" key="2">
    <citation type="submission" date="2017-04" db="EMBL/GenBank/DDBJ databases">
        <title>CpG methylation of centromeres and impact of large insertions on vertebrate speciation.</title>
        <authorList>
            <person name="Ichikawa K."/>
            <person name="Yoshimura J."/>
            <person name="Morishita S."/>
        </authorList>
    </citation>
    <scope>NUCLEOTIDE SEQUENCE</scope>
    <source>
        <strain evidence="14 15">HNI</strain>
    </source>
</reference>
<feature type="compositionally biased region" description="Low complexity" evidence="11">
    <location>
        <begin position="228"/>
        <end position="240"/>
    </location>
</feature>
<dbReference type="Pfam" id="PF13650">
    <property type="entry name" value="Asp_protease_2"/>
    <property type="match status" value="1"/>
</dbReference>
<dbReference type="EC" id="3.1.26.4" evidence="2"/>
<dbReference type="Pfam" id="PF00078">
    <property type="entry name" value="RVT_1"/>
    <property type="match status" value="1"/>
</dbReference>
<organism evidence="14 15">
    <name type="scientific">Oryzias latipes</name>
    <name type="common">Japanese rice fish</name>
    <name type="synonym">Japanese killifish</name>
    <dbReference type="NCBI Taxonomy" id="8090"/>
    <lineage>
        <taxon>Eukaryota</taxon>
        <taxon>Metazoa</taxon>
        <taxon>Chordata</taxon>
        <taxon>Craniata</taxon>
        <taxon>Vertebrata</taxon>
        <taxon>Euteleostomi</taxon>
        <taxon>Actinopterygii</taxon>
        <taxon>Neopterygii</taxon>
        <taxon>Teleostei</taxon>
        <taxon>Neoteleostei</taxon>
        <taxon>Acanthomorphata</taxon>
        <taxon>Ovalentaria</taxon>
        <taxon>Atherinomorphae</taxon>
        <taxon>Beloniformes</taxon>
        <taxon>Adrianichthyidae</taxon>
        <taxon>Oryziinae</taxon>
        <taxon>Oryzias</taxon>
    </lineage>
</organism>
<dbReference type="Gene3D" id="3.10.10.10">
    <property type="entry name" value="HIV Type 1 Reverse Transcriptase, subunit A, domain 1"/>
    <property type="match status" value="1"/>
</dbReference>
<dbReference type="InterPro" id="IPR054465">
    <property type="entry name" value="Integrase_p58-like_C"/>
</dbReference>
<dbReference type="Gene3D" id="2.40.70.10">
    <property type="entry name" value="Acid Proteases"/>
    <property type="match status" value="1"/>
</dbReference>
<dbReference type="SUPFAM" id="SSF56672">
    <property type="entry name" value="DNA/RNA polymerases"/>
    <property type="match status" value="1"/>
</dbReference>
<dbReference type="InterPro" id="IPR041373">
    <property type="entry name" value="RT_RNaseH"/>
</dbReference>
<dbReference type="GO" id="GO:0004190">
    <property type="term" value="F:aspartic-type endopeptidase activity"/>
    <property type="evidence" value="ECO:0007669"/>
    <property type="project" value="InterPro"/>
</dbReference>
<dbReference type="SUPFAM" id="SSF50630">
    <property type="entry name" value="Acid proteases"/>
    <property type="match status" value="1"/>
</dbReference>
<dbReference type="Pfam" id="PF00665">
    <property type="entry name" value="rve"/>
    <property type="match status" value="1"/>
</dbReference>
<evidence type="ECO:0000256" key="7">
    <source>
        <dbReference type="ARBA" id="ARBA00022759"/>
    </source>
</evidence>
<feature type="region of interest" description="Disordered" evidence="11">
    <location>
        <begin position="49"/>
        <end position="68"/>
    </location>
</feature>
<keyword evidence="8" id="KW-0378">Hydrolase</keyword>
<evidence type="ECO:0000313" key="14">
    <source>
        <dbReference type="Ensembl" id="ENSORLP00020014986.1"/>
    </source>
</evidence>
<dbReference type="Gene3D" id="3.30.70.270">
    <property type="match status" value="2"/>
</dbReference>
<evidence type="ECO:0000256" key="6">
    <source>
        <dbReference type="ARBA" id="ARBA00022722"/>
    </source>
</evidence>
<dbReference type="EC" id="2.7.7.49" evidence="3"/>
<dbReference type="Gene3D" id="3.30.420.10">
    <property type="entry name" value="Ribonuclease H-like superfamily/Ribonuclease H"/>
    <property type="match status" value="1"/>
</dbReference>
<evidence type="ECO:0000256" key="10">
    <source>
        <dbReference type="ARBA" id="ARBA00039658"/>
    </source>
</evidence>
<sequence length="1269" mass="141243">MWSGWTFGQRVSKLKQTAGKRLGVCIKGDMQTQTSALHVPPQLILSLPPGGAQHHSRGGMAQPSPEADATTHWEPIIAVGRAGTGDSCYVPVTVEGVPCSALVDTGSTVTVVRPDVVPEGTVLEPTLVRLRTVTGELAPMKGKGVLSWTVGGRTLRHTAWIAAVQDPCILGLDFLRAAGCQLDLLRGTVNFFAGSVFTLFPRCSEEGHPERLAAKASDTVGVTPFQESPSGSDSGSASSSTHFCASTSPAGAQLEREGAVEVIREIWEKNCKGLEPQQRDRLWELLVEFQDCFAMSDEEVGRTELVQHEIDTGDARPIKCRPRRLPLARQQACDEAVTKMLQADIIEPSDSPWVAAVVMVPKKVSGWRLCSDYRPLNSVTKKDSYPLPRIDESLDLVSGSSWFSSLDLRSGYYQVPLAPEARTKTAFCTGRGLWQFKVLCFGLCNAPATFARLMDKVLAGVPRQQCLVYLDDILVHGSSFEAALGSLRLVLTRIRTAGLKLHPDKCHFMQREVFFLGHKVGTMKEKVQAVTDWPTPTTQKQLKSFLGLASYYRRFVRGFACTAAPLFQLMQKDRDYVWTEACQEAFSCLQRALSEAPVLAPADPSLPFILDTDASSVGVGGVLSQAGPEGERVVAYFSRAFNKHEKRYCVTRRELLAVVLSIRHFKYYLCGLKFTVRTDHSALQWLMTFKEPEGQVARWIEELQAFDFKVEHRAGARHANADALSRRPCAADDCRFCEKREAREKELLEEGMGATEQSVVEWTCRGLQTVDMAEWKRQQEQDVDLQPVLQWVVAQQRPPWEEVAALSTASKGFWSMFEALRLEQGVLQRAWVAPATGEKKWQIVVPRGLQLEVLRAMHGVAGSGHFGVTKTLRRLRQGFYWGRCRRDVEDFCRQCDPCIARKGPSGQSRAPLQPFQVGGPMERVAVDIVGPLPRSSRGNRYVLSAIDYFTRWPEAYALPDQEAETVVDALLGGMFSRFGVPESIHSDQGRNFESRVFALMCSRLGAHKTRTTPLRPQSDGLVERFHRTLGQQLAIITSKHQKDWDDHLPLVLMACRSAVQESTSCTPALLMLGRELRTPAMMAFGRPPDSEDASQGPEYARKLQERLDSAHTFAREQQRSAGQRQKRHYDVKAKGRHFVVDESVWVYSPQRKKGRCPKLDSQWIGPCRVLERLGEVVYRVQFPQRGRKVILHRDRLAPYRGSPAPLTQTTPAVPSLLVSAPSSFSAPPASPDPLPAAATPTPLTPLPPRARPQRQRKVPSRFRDFVASF</sequence>
<evidence type="ECO:0000259" key="13">
    <source>
        <dbReference type="PROSITE" id="PS50994"/>
    </source>
</evidence>
<dbReference type="CDD" id="cd09274">
    <property type="entry name" value="RNase_HI_RT_Ty3"/>
    <property type="match status" value="1"/>
</dbReference>
<dbReference type="InterPro" id="IPR041588">
    <property type="entry name" value="Integrase_H2C2"/>
</dbReference>
<dbReference type="GO" id="GO:0003676">
    <property type="term" value="F:nucleic acid binding"/>
    <property type="evidence" value="ECO:0007669"/>
    <property type="project" value="InterPro"/>
</dbReference>
<dbReference type="CDD" id="cd01647">
    <property type="entry name" value="RT_LTR"/>
    <property type="match status" value="1"/>
</dbReference>
<dbReference type="InterPro" id="IPR043128">
    <property type="entry name" value="Rev_trsase/Diguanyl_cyclase"/>
</dbReference>
<reference evidence="14" key="4">
    <citation type="submission" date="2025-09" db="UniProtKB">
        <authorList>
            <consortium name="Ensembl"/>
        </authorList>
    </citation>
    <scope>IDENTIFICATION</scope>
    <source>
        <strain evidence="14">HNI</strain>
    </source>
</reference>
<dbReference type="Pfam" id="PF22938">
    <property type="entry name" value="Integrase_p58_C"/>
    <property type="match status" value="1"/>
</dbReference>
<dbReference type="InterPro" id="IPR000477">
    <property type="entry name" value="RT_dom"/>
</dbReference>
<feature type="compositionally biased region" description="Basic residues" evidence="11">
    <location>
        <begin position="1251"/>
        <end position="1260"/>
    </location>
</feature>
<dbReference type="GO" id="GO:0003964">
    <property type="term" value="F:RNA-directed DNA polymerase activity"/>
    <property type="evidence" value="ECO:0007669"/>
    <property type="project" value="UniProtKB-KW"/>
</dbReference>
<reference key="1">
    <citation type="journal article" date="2007" name="Nature">
        <title>The medaka draft genome and insights into vertebrate genome evolution.</title>
        <authorList>
            <person name="Kasahara M."/>
            <person name="Naruse K."/>
            <person name="Sasaki S."/>
            <person name="Nakatani Y."/>
            <person name="Qu W."/>
            <person name="Ahsan B."/>
            <person name="Yamada T."/>
            <person name="Nagayasu Y."/>
            <person name="Doi K."/>
            <person name="Kasai Y."/>
            <person name="Jindo T."/>
            <person name="Kobayashi D."/>
            <person name="Shimada A."/>
            <person name="Toyoda A."/>
            <person name="Kuroki Y."/>
            <person name="Fujiyama A."/>
            <person name="Sasaki T."/>
            <person name="Shimizu A."/>
            <person name="Asakawa S."/>
            <person name="Shimizu N."/>
            <person name="Hashimoto S."/>
            <person name="Yang J."/>
            <person name="Lee Y."/>
            <person name="Matsushima K."/>
            <person name="Sugano S."/>
            <person name="Sakaizumi M."/>
            <person name="Narita T."/>
            <person name="Ohishi K."/>
            <person name="Haga S."/>
            <person name="Ohta F."/>
            <person name="Nomoto H."/>
            <person name="Nogata K."/>
            <person name="Morishita T."/>
            <person name="Endo T."/>
            <person name="Shin-I T."/>
            <person name="Takeda H."/>
            <person name="Morishita S."/>
            <person name="Kohara Y."/>
        </authorList>
    </citation>
    <scope>NUCLEOTIDE SEQUENCE [LARGE SCALE GENOMIC DNA]</scope>
    <source>
        <strain>Hd-rR</strain>
    </source>
</reference>
<dbReference type="FunFam" id="3.10.20.370:FF:000001">
    <property type="entry name" value="Retrovirus-related Pol polyprotein from transposon 17.6-like protein"/>
    <property type="match status" value="1"/>
</dbReference>
<dbReference type="PANTHER" id="PTHR37984">
    <property type="entry name" value="PROTEIN CBG26694"/>
    <property type="match status" value="1"/>
</dbReference>
<dbReference type="PANTHER" id="PTHR37984:SF5">
    <property type="entry name" value="PROTEIN NYNRIN-LIKE"/>
    <property type="match status" value="1"/>
</dbReference>
<evidence type="ECO:0000259" key="12">
    <source>
        <dbReference type="PROSITE" id="PS50878"/>
    </source>
</evidence>
<dbReference type="PROSITE" id="PS50994">
    <property type="entry name" value="INTEGRASE"/>
    <property type="match status" value="1"/>
</dbReference>
<comment type="similarity">
    <text evidence="1">Belongs to the beta type-B retroviral polymerase family. HERV class-II K(HML-2) pol subfamily.</text>
</comment>
<evidence type="ECO:0000256" key="11">
    <source>
        <dbReference type="SAM" id="MobiDB-lite"/>
    </source>
</evidence>
<keyword evidence="7" id="KW-0255">Endonuclease</keyword>
<dbReference type="Proteomes" id="UP000265180">
    <property type="component" value="Chromosome 18"/>
</dbReference>
<evidence type="ECO:0000256" key="8">
    <source>
        <dbReference type="ARBA" id="ARBA00022801"/>
    </source>
</evidence>
<dbReference type="InterPro" id="IPR012337">
    <property type="entry name" value="RNaseH-like_sf"/>
</dbReference>
<dbReference type="FunFam" id="3.30.70.270:FF:000020">
    <property type="entry name" value="Transposon Tf2-6 polyprotein-like Protein"/>
    <property type="match status" value="1"/>
</dbReference>